<comment type="similarity">
    <text evidence="1 5 6">Belongs to the peptidase S8 family.</text>
</comment>
<dbReference type="InterPro" id="IPR036852">
    <property type="entry name" value="Peptidase_S8/S53_dom_sf"/>
</dbReference>
<keyword evidence="2 5" id="KW-0645">Protease</keyword>
<evidence type="ECO:0000256" key="5">
    <source>
        <dbReference type="PROSITE-ProRule" id="PRU01240"/>
    </source>
</evidence>
<organism evidence="10 11">
    <name type="scientific">Thalassotalea agarivorans</name>
    <name type="common">Thalassomonas agarivorans</name>
    <dbReference type="NCBI Taxonomy" id="349064"/>
    <lineage>
        <taxon>Bacteria</taxon>
        <taxon>Pseudomonadati</taxon>
        <taxon>Pseudomonadota</taxon>
        <taxon>Gammaproteobacteria</taxon>
        <taxon>Alteromonadales</taxon>
        <taxon>Colwelliaceae</taxon>
        <taxon>Thalassotalea</taxon>
    </lineage>
</organism>
<dbReference type="Gene3D" id="3.40.50.200">
    <property type="entry name" value="Peptidase S8/S53 domain"/>
    <property type="match status" value="1"/>
</dbReference>
<gene>
    <name evidence="10" type="ORF">SAMN05660429_02330</name>
</gene>
<dbReference type="InterPro" id="IPR023827">
    <property type="entry name" value="Peptidase_S8_Asp-AS"/>
</dbReference>
<dbReference type="PANTHER" id="PTHR43806:SF11">
    <property type="entry name" value="CEREVISIN-RELATED"/>
    <property type="match status" value="1"/>
</dbReference>
<evidence type="ECO:0000313" key="11">
    <source>
        <dbReference type="Proteomes" id="UP000199308"/>
    </source>
</evidence>
<dbReference type="SUPFAM" id="SSF52743">
    <property type="entry name" value="Subtilisin-like"/>
    <property type="match status" value="1"/>
</dbReference>
<reference evidence="10 11" key="1">
    <citation type="submission" date="2016-10" db="EMBL/GenBank/DDBJ databases">
        <authorList>
            <person name="de Groot N.N."/>
        </authorList>
    </citation>
    <scope>NUCLEOTIDE SEQUENCE [LARGE SCALE GENOMIC DNA]</scope>
    <source>
        <strain evidence="10 11">DSM 19706</strain>
    </source>
</reference>
<evidence type="ECO:0000256" key="8">
    <source>
        <dbReference type="SAM" id="SignalP"/>
    </source>
</evidence>
<dbReference type="PROSITE" id="PS00137">
    <property type="entry name" value="SUBTILASE_HIS"/>
    <property type="match status" value="1"/>
</dbReference>
<dbReference type="STRING" id="349064.SAMN05660429_02330"/>
<feature type="active site" description="Charge relay system" evidence="5">
    <location>
        <position position="367"/>
    </location>
</feature>
<dbReference type="InterPro" id="IPR023828">
    <property type="entry name" value="Peptidase_S8_Ser-AS"/>
</dbReference>
<dbReference type="PANTHER" id="PTHR43806">
    <property type="entry name" value="PEPTIDASE S8"/>
    <property type="match status" value="1"/>
</dbReference>
<feature type="domain" description="Peptidase S8/S53" evidence="9">
    <location>
        <begin position="137"/>
        <end position="409"/>
    </location>
</feature>
<dbReference type="PRINTS" id="PR00723">
    <property type="entry name" value="SUBTILISIN"/>
</dbReference>
<dbReference type="Pfam" id="PF00082">
    <property type="entry name" value="Peptidase_S8"/>
    <property type="match status" value="1"/>
</dbReference>
<feature type="chain" id="PRO_5011537477" evidence="8">
    <location>
        <begin position="24"/>
        <end position="428"/>
    </location>
</feature>
<evidence type="ECO:0000256" key="2">
    <source>
        <dbReference type="ARBA" id="ARBA00022670"/>
    </source>
</evidence>
<dbReference type="GO" id="GO:0004252">
    <property type="term" value="F:serine-type endopeptidase activity"/>
    <property type="evidence" value="ECO:0007669"/>
    <property type="project" value="UniProtKB-UniRule"/>
</dbReference>
<accession>A0A1I0G8N4</accession>
<evidence type="ECO:0000256" key="1">
    <source>
        <dbReference type="ARBA" id="ARBA00011073"/>
    </source>
</evidence>
<dbReference type="AlphaFoldDB" id="A0A1I0G8N4"/>
<dbReference type="Gene3D" id="3.30.70.80">
    <property type="entry name" value="Peptidase S8 propeptide/proteinase inhibitor I9"/>
    <property type="match status" value="1"/>
</dbReference>
<evidence type="ECO:0000313" key="10">
    <source>
        <dbReference type="EMBL" id="SET66320.1"/>
    </source>
</evidence>
<evidence type="ECO:0000256" key="7">
    <source>
        <dbReference type="SAM" id="MobiDB-lite"/>
    </source>
</evidence>
<dbReference type="PROSITE" id="PS51892">
    <property type="entry name" value="SUBTILASE"/>
    <property type="match status" value="1"/>
</dbReference>
<evidence type="ECO:0000256" key="4">
    <source>
        <dbReference type="ARBA" id="ARBA00022825"/>
    </source>
</evidence>
<dbReference type="InterPro" id="IPR000209">
    <property type="entry name" value="Peptidase_S8/S53_dom"/>
</dbReference>
<dbReference type="InterPro" id="IPR022398">
    <property type="entry name" value="Peptidase_S8_His-AS"/>
</dbReference>
<dbReference type="PROSITE" id="PS00138">
    <property type="entry name" value="SUBTILASE_SER"/>
    <property type="match status" value="1"/>
</dbReference>
<name>A0A1I0G8N4_THASX</name>
<dbReference type="GO" id="GO:0005615">
    <property type="term" value="C:extracellular space"/>
    <property type="evidence" value="ECO:0007669"/>
    <property type="project" value="TreeGrafter"/>
</dbReference>
<dbReference type="EMBL" id="FOHK01000011">
    <property type="protein sequence ID" value="SET66320.1"/>
    <property type="molecule type" value="Genomic_DNA"/>
</dbReference>
<evidence type="ECO:0000256" key="6">
    <source>
        <dbReference type="RuleBase" id="RU003355"/>
    </source>
</evidence>
<feature type="region of interest" description="Disordered" evidence="7">
    <location>
        <begin position="408"/>
        <end position="428"/>
    </location>
</feature>
<dbReference type="Proteomes" id="UP000199308">
    <property type="component" value="Unassembled WGS sequence"/>
</dbReference>
<feature type="active site" description="Charge relay system" evidence="5">
    <location>
        <position position="146"/>
    </location>
</feature>
<proteinExistence type="inferred from homology"/>
<evidence type="ECO:0000256" key="3">
    <source>
        <dbReference type="ARBA" id="ARBA00022801"/>
    </source>
</evidence>
<feature type="signal peptide" evidence="8">
    <location>
        <begin position="1"/>
        <end position="23"/>
    </location>
</feature>
<keyword evidence="4 5" id="KW-0720">Serine protease</keyword>
<keyword evidence="3 5" id="KW-0378">Hydrolase</keyword>
<feature type="active site" description="Charge relay system" evidence="5">
    <location>
        <position position="184"/>
    </location>
</feature>
<dbReference type="PROSITE" id="PS00136">
    <property type="entry name" value="SUBTILASE_ASP"/>
    <property type="match status" value="1"/>
</dbReference>
<dbReference type="InterPro" id="IPR050131">
    <property type="entry name" value="Peptidase_S8_subtilisin-like"/>
</dbReference>
<evidence type="ECO:0000259" key="9">
    <source>
        <dbReference type="Pfam" id="PF00082"/>
    </source>
</evidence>
<keyword evidence="8" id="KW-0732">Signal</keyword>
<dbReference type="GO" id="GO:0006508">
    <property type="term" value="P:proteolysis"/>
    <property type="evidence" value="ECO:0007669"/>
    <property type="project" value="UniProtKB-KW"/>
</dbReference>
<dbReference type="InterPro" id="IPR037045">
    <property type="entry name" value="S8pro/Inhibitor_I9_sf"/>
</dbReference>
<dbReference type="RefSeq" id="WP_245732125.1">
    <property type="nucleotide sequence ID" value="NZ_AP027363.1"/>
</dbReference>
<feature type="region of interest" description="Disordered" evidence="7">
    <location>
        <begin position="104"/>
        <end position="132"/>
    </location>
</feature>
<protein>
    <submittedName>
        <fullName evidence="10">Subtilisin</fullName>
    </submittedName>
</protein>
<keyword evidence="11" id="KW-1185">Reference proteome</keyword>
<sequence>MNNKIIKTFGALVAMIASMNVYAGKEDQKLDIIVKLDPALSVSGHQNNKANAKNIANGMGIGSVKHSYGSAYFGFAASVTAGKLASLQKNSKVLAIEFDAEKHINKGKPGGGGSTPQPQQVPWGIDRVGADQNTNQGDGVHVYILDTGLDSDHQDLAANIGNGMAFERCKGKSCNMPWDDDHGHGTHVGGTVAALDNDIDVVGVAPQVTLHAAKICTSRGSCPNSSTIAALDWVTSEITSRGSAAVVNMSIGGSGGVSGSCTNAGFTGNDAYHEALCNARNAGAVIVVAAGNEGSNAINYTPAAYADTVITVSSTKEGDDWNSFSNWGNQQAPWTTNSSAPVAIAAPGGSVLSLRVGGGTTVSSGTSMASPHVAGAAALILSSSTQSNDGTAFENVRAILLQTAESTNSFSNTTGDPHTEDFLDASNL</sequence>
<dbReference type="InterPro" id="IPR015500">
    <property type="entry name" value="Peptidase_S8_subtilisin-rel"/>
</dbReference>